<sequence length="212" mass="23360">MPLTDPMQSEVTLVDPTFVDEPADVFVMQPDNTNATTLYRRGNSDILYNVKTDISGTKTTFSTPHDNNAPLALLQRREIVSDKITFKGVETKKVKSWLKYGGVASIHFPATFEENGKGYIWKASIVGQLSLYLASDPDTPIAWFERSKKRVVDGQVVVHKAFLALQPEALEIQDVTVLSFLILEQKNRMAQKAMDLSAGRAIASGQGGSGQL</sequence>
<evidence type="ECO:0000259" key="1">
    <source>
        <dbReference type="Pfam" id="PF20236"/>
    </source>
</evidence>
<evidence type="ECO:0000313" key="2">
    <source>
        <dbReference type="EMBL" id="KDR82277.1"/>
    </source>
</evidence>
<name>A0A067TIV5_GALM3</name>
<proteinExistence type="predicted"/>
<feature type="domain" description="DUF6593" evidence="1">
    <location>
        <begin position="31"/>
        <end position="189"/>
    </location>
</feature>
<reference evidence="3" key="1">
    <citation type="journal article" date="2014" name="Proc. Natl. Acad. Sci. U.S.A.">
        <title>Extensive sampling of basidiomycete genomes demonstrates inadequacy of the white-rot/brown-rot paradigm for wood decay fungi.</title>
        <authorList>
            <person name="Riley R."/>
            <person name="Salamov A.A."/>
            <person name="Brown D.W."/>
            <person name="Nagy L.G."/>
            <person name="Floudas D."/>
            <person name="Held B.W."/>
            <person name="Levasseur A."/>
            <person name="Lombard V."/>
            <person name="Morin E."/>
            <person name="Otillar R."/>
            <person name="Lindquist E.A."/>
            <person name="Sun H."/>
            <person name="LaButti K.M."/>
            <person name="Schmutz J."/>
            <person name="Jabbour D."/>
            <person name="Luo H."/>
            <person name="Baker S.E."/>
            <person name="Pisabarro A.G."/>
            <person name="Walton J.D."/>
            <person name="Blanchette R.A."/>
            <person name="Henrissat B."/>
            <person name="Martin F."/>
            <person name="Cullen D."/>
            <person name="Hibbett D.S."/>
            <person name="Grigoriev I.V."/>
        </authorList>
    </citation>
    <scope>NUCLEOTIDE SEQUENCE [LARGE SCALE GENOMIC DNA]</scope>
    <source>
        <strain evidence="3">CBS 339.88</strain>
    </source>
</reference>
<dbReference type="Pfam" id="PF20236">
    <property type="entry name" value="DUF6593"/>
    <property type="match status" value="1"/>
</dbReference>
<gene>
    <name evidence="2" type="ORF">GALMADRAFT_207546</name>
</gene>
<accession>A0A067TIV5</accession>
<evidence type="ECO:0000313" key="3">
    <source>
        <dbReference type="Proteomes" id="UP000027222"/>
    </source>
</evidence>
<dbReference type="OrthoDB" id="3256331at2759"/>
<dbReference type="InterPro" id="IPR046528">
    <property type="entry name" value="DUF6593"/>
</dbReference>
<dbReference type="AlphaFoldDB" id="A0A067TIV5"/>
<dbReference type="Proteomes" id="UP000027222">
    <property type="component" value="Unassembled WGS sequence"/>
</dbReference>
<dbReference type="HOGENOM" id="CLU_084280_2_0_1"/>
<keyword evidence="3" id="KW-1185">Reference proteome</keyword>
<dbReference type="EMBL" id="KL142370">
    <property type="protein sequence ID" value="KDR82277.1"/>
    <property type="molecule type" value="Genomic_DNA"/>
</dbReference>
<organism evidence="2 3">
    <name type="scientific">Galerina marginata (strain CBS 339.88)</name>
    <dbReference type="NCBI Taxonomy" id="685588"/>
    <lineage>
        <taxon>Eukaryota</taxon>
        <taxon>Fungi</taxon>
        <taxon>Dikarya</taxon>
        <taxon>Basidiomycota</taxon>
        <taxon>Agaricomycotina</taxon>
        <taxon>Agaricomycetes</taxon>
        <taxon>Agaricomycetidae</taxon>
        <taxon>Agaricales</taxon>
        <taxon>Agaricineae</taxon>
        <taxon>Strophariaceae</taxon>
        <taxon>Galerina</taxon>
    </lineage>
</organism>
<protein>
    <recommendedName>
        <fullName evidence="1">DUF6593 domain-containing protein</fullName>
    </recommendedName>
</protein>